<protein>
    <submittedName>
        <fullName evidence="2">Phosphotransferase</fullName>
    </submittedName>
</protein>
<accession>A0AAJ6BMV6</accession>
<dbReference type="Pfam" id="PF01636">
    <property type="entry name" value="APH"/>
    <property type="match status" value="1"/>
</dbReference>
<feature type="domain" description="Aminoglycoside phosphotransferase" evidence="1">
    <location>
        <begin position="177"/>
        <end position="326"/>
    </location>
</feature>
<dbReference type="SUPFAM" id="SSF56112">
    <property type="entry name" value="Protein kinase-like (PK-like)"/>
    <property type="match status" value="1"/>
</dbReference>
<sequence length="407" mass="46026">MRAGAAAKTVQASAKVASDLLRARIRHRHVHVAKEIPGSLSELTCAWLTDVLCRDSPGARVLSFRFGAGSRGTHERRALILSYNELGERDPALPGSVFTKTLPTFLTRMLVGFMGHARYEMLFYTRIRPHLSIDTPHCYYSASDRETFAAIHVIEDVAASGRTEFCDERTLIDLGSAESMVNLLADYHGPLLGDARLDQDWRWLLGYDDWFRAGIEKVQLDHNSRRAIAKAAHVIPPRLLDRRNEIWPATLKGLSLHARGAAKRTVLHSDVHIGNWYRRPEGPMGLLDWQCISQGHWARDLSYALSSALKIEDRRAWDRALIARYVARMNDKWNAGIDPTDAVLRYQQQLFHALAMWTQTLCHPLFQPNSQRDEMTYELIRRITTAIDDHDSLDSFSAPGTVAGYSS</sequence>
<reference evidence="2" key="1">
    <citation type="submission" date="2023-03" db="EMBL/GenBank/DDBJ databases">
        <title>Andean soil-derived lignocellulolytic bacterial consortium as a source of novel taxa and putative plastic-active enzymes.</title>
        <authorList>
            <person name="Diaz-Garcia L."/>
            <person name="Chuvochina M."/>
            <person name="Feuerriegel G."/>
            <person name="Bunk B."/>
            <person name="Sproer C."/>
            <person name="Streit W.R."/>
            <person name="Rodriguez L.M."/>
            <person name="Overmann J."/>
            <person name="Jimenez D.J."/>
        </authorList>
    </citation>
    <scope>NUCLEOTIDE SEQUENCE</scope>
    <source>
        <strain evidence="2">MAG 833</strain>
    </source>
</reference>
<evidence type="ECO:0000259" key="1">
    <source>
        <dbReference type="Pfam" id="PF01636"/>
    </source>
</evidence>
<evidence type="ECO:0000313" key="3">
    <source>
        <dbReference type="Proteomes" id="UP001213664"/>
    </source>
</evidence>
<dbReference type="Proteomes" id="UP001213664">
    <property type="component" value="Chromosome"/>
</dbReference>
<dbReference type="InterPro" id="IPR002575">
    <property type="entry name" value="Aminoglycoside_PTrfase"/>
</dbReference>
<evidence type="ECO:0000313" key="2">
    <source>
        <dbReference type="EMBL" id="WEK41479.1"/>
    </source>
</evidence>
<organism evidence="2 3">
    <name type="scientific">Candidatus Brevundimonas colombiensis</name>
    <dbReference type="NCBI Taxonomy" id="3121376"/>
    <lineage>
        <taxon>Bacteria</taxon>
        <taxon>Pseudomonadati</taxon>
        <taxon>Pseudomonadota</taxon>
        <taxon>Alphaproteobacteria</taxon>
        <taxon>Caulobacterales</taxon>
        <taxon>Caulobacteraceae</taxon>
        <taxon>Brevundimonas</taxon>
    </lineage>
</organism>
<proteinExistence type="predicted"/>
<dbReference type="AlphaFoldDB" id="A0AAJ6BMV6"/>
<dbReference type="InterPro" id="IPR011009">
    <property type="entry name" value="Kinase-like_dom_sf"/>
</dbReference>
<gene>
    <name evidence="2" type="ORF">P0Y50_07710</name>
</gene>
<dbReference type="Gene3D" id="3.90.1200.10">
    <property type="match status" value="1"/>
</dbReference>
<name>A0AAJ6BMV6_9CAUL</name>
<dbReference type="EMBL" id="CP119326">
    <property type="protein sequence ID" value="WEK41479.1"/>
    <property type="molecule type" value="Genomic_DNA"/>
</dbReference>